<feature type="region of interest" description="Disordered" evidence="4">
    <location>
        <begin position="327"/>
        <end position="357"/>
    </location>
</feature>
<dbReference type="InterPro" id="IPR036034">
    <property type="entry name" value="PDZ_sf"/>
</dbReference>
<dbReference type="Gene3D" id="2.30.42.10">
    <property type="match status" value="1"/>
</dbReference>
<dbReference type="Pfam" id="PF00595">
    <property type="entry name" value="PDZ"/>
    <property type="match status" value="1"/>
</dbReference>
<dbReference type="InterPro" id="IPR001478">
    <property type="entry name" value="PDZ"/>
</dbReference>
<proteinExistence type="predicted"/>
<organism evidence="6 7">
    <name type="scientific">Romanomermis culicivorax</name>
    <name type="common">Nematode worm</name>
    <dbReference type="NCBI Taxonomy" id="13658"/>
    <lineage>
        <taxon>Eukaryota</taxon>
        <taxon>Metazoa</taxon>
        <taxon>Ecdysozoa</taxon>
        <taxon>Nematoda</taxon>
        <taxon>Enoplea</taxon>
        <taxon>Dorylaimia</taxon>
        <taxon>Mermithida</taxon>
        <taxon>Mermithoidea</taxon>
        <taxon>Mermithidae</taxon>
        <taxon>Romanomermis</taxon>
    </lineage>
</organism>
<dbReference type="PANTHER" id="PTHR46227">
    <property type="entry name" value="GLUTAMATE RECEPTOR-INTERACTING PROTEIN GRIP"/>
    <property type="match status" value="1"/>
</dbReference>
<keyword evidence="3" id="KW-0677">Repeat</keyword>
<dbReference type="Proteomes" id="UP000887565">
    <property type="component" value="Unplaced"/>
</dbReference>
<dbReference type="SMART" id="SM00228">
    <property type="entry name" value="PDZ"/>
    <property type="match status" value="1"/>
</dbReference>
<feature type="compositionally biased region" description="Acidic residues" evidence="4">
    <location>
        <begin position="330"/>
        <end position="339"/>
    </location>
</feature>
<keyword evidence="6" id="KW-1185">Reference proteome</keyword>
<dbReference type="PANTHER" id="PTHR46227:SF2">
    <property type="entry name" value="FI03335P"/>
    <property type="match status" value="1"/>
</dbReference>
<feature type="compositionally biased region" description="Pro residues" evidence="4">
    <location>
        <begin position="50"/>
        <end position="62"/>
    </location>
</feature>
<feature type="region of interest" description="Disordered" evidence="4">
    <location>
        <begin position="199"/>
        <end position="225"/>
    </location>
</feature>
<dbReference type="AlphaFoldDB" id="A0A915I874"/>
<reference evidence="7" key="1">
    <citation type="submission" date="2022-11" db="UniProtKB">
        <authorList>
            <consortium name="WormBaseParasite"/>
        </authorList>
    </citation>
    <scope>IDENTIFICATION</scope>
</reference>
<dbReference type="CDD" id="cd06685">
    <property type="entry name" value="PDZ7_GRIP1-2-like"/>
    <property type="match status" value="1"/>
</dbReference>
<sequence length="357" mass="38625">MKFHKFLKRMHFIDALENVSEAEMLKKLEETILSGSLPVTSSSTAARPTTPRPPPKPLNPPFPLTNTILKHPYSNKTVGGADGSSPVVGAVRSRDILGGAGSILLTGHFSSSSPGPVGSRQSILSGYENIPLITSPINADLRTPNDPGESHSHDDSNDTSPGDEDECLREMPPLETSSLASRLAAGFRDNTDLSTGILRNRTLPSAAPSSSLYSKNSSPIGQGHGAGPGLPLEFYRVTLLKDTTYNDFGFSVSDGVAEKGIFINKVRPKGPADFSGNIRPYDKLLQVNDTSLKDLDCLLAVPILAAAGDKIDLFICRDPNLILNRRPESIEEEDEEDDQQQQQQKIMQRLTPEQTQV</sequence>
<keyword evidence="2" id="KW-0963">Cytoplasm</keyword>
<evidence type="ECO:0000256" key="1">
    <source>
        <dbReference type="ARBA" id="ARBA00004496"/>
    </source>
</evidence>
<accession>A0A915I874</accession>
<evidence type="ECO:0000256" key="4">
    <source>
        <dbReference type="SAM" id="MobiDB-lite"/>
    </source>
</evidence>
<dbReference type="SUPFAM" id="SSF50156">
    <property type="entry name" value="PDZ domain-like"/>
    <property type="match status" value="1"/>
</dbReference>
<evidence type="ECO:0000256" key="2">
    <source>
        <dbReference type="ARBA" id="ARBA00022490"/>
    </source>
</evidence>
<evidence type="ECO:0000256" key="3">
    <source>
        <dbReference type="ARBA" id="ARBA00022737"/>
    </source>
</evidence>
<evidence type="ECO:0000313" key="7">
    <source>
        <dbReference type="WBParaSite" id="nRc.2.0.1.t10360-RA"/>
    </source>
</evidence>
<name>A0A915I874_ROMCU</name>
<feature type="compositionally biased region" description="Low complexity" evidence="4">
    <location>
        <begin position="38"/>
        <end position="49"/>
    </location>
</feature>
<dbReference type="InterPro" id="IPR043545">
    <property type="entry name" value="GRIP1/2"/>
</dbReference>
<dbReference type="GO" id="GO:0098887">
    <property type="term" value="P:neurotransmitter receptor transport, endosome to postsynaptic membrane"/>
    <property type="evidence" value="ECO:0007669"/>
    <property type="project" value="TreeGrafter"/>
</dbReference>
<dbReference type="WBParaSite" id="nRc.2.0.1.t10360-RA">
    <property type="protein sequence ID" value="nRc.2.0.1.t10360-RA"/>
    <property type="gene ID" value="nRc.2.0.1.g10360"/>
</dbReference>
<feature type="region of interest" description="Disordered" evidence="4">
    <location>
        <begin position="38"/>
        <end position="62"/>
    </location>
</feature>
<comment type="subcellular location">
    <subcellularLocation>
        <location evidence="1">Cytoplasm</location>
    </subcellularLocation>
</comment>
<feature type="domain" description="PDZ" evidence="5">
    <location>
        <begin position="236"/>
        <end position="319"/>
    </location>
</feature>
<feature type="region of interest" description="Disordered" evidence="4">
    <location>
        <begin position="135"/>
        <end position="169"/>
    </location>
</feature>
<protein>
    <submittedName>
        <fullName evidence="7">PDZ domain-containing protein</fullName>
    </submittedName>
</protein>
<evidence type="ECO:0000259" key="5">
    <source>
        <dbReference type="PROSITE" id="PS50106"/>
    </source>
</evidence>
<dbReference type="PROSITE" id="PS50106">
    <property type="entry name" value="PDZ"/>
    <property type="match status" value="1"/>
</dbReference>
<evidence type="ECO:0000313" key="6">
    <source>
        <dbReference type="Proteomes" id="UP000887565"/>
    </source>
</evidence>
<feature type="compositionally biased region" description="Low complexity" evidence="4">
    <location>
        <begin position="203"/>
        <end position="219"/>
    </location>
</feature>
<dbReference type="GO" id="GO:0005737">
    <property type="term" value="C:cytoplasm"/>
    <property type="evidence" value="ECO:0007669"/>
    <property type="project" value="UniProtKB-SubCell"/>
</dbReference>